<dbReference type="RefSeq" id="WP_135109345.1">
    <property type="nucleotide sequence ID" value="NZ_SRHY01000005.1"/>
</dbReference>
<feature type="region of interest" description="Disordered" evidence="1">
    <location>
        <begin position="42"/>
        <end position="73"/>
    </location>
</feature>
<dbReference type="OrthoDB" id="2974714at2"/>
<organism evidence="2 3">
    <name type="scientific">Lentibacillus salicampi</name>
    <dbReference type="NCBI Taxonomy" id="175306"/>
    <lineage>
        <taxon>Bacteria</taxon>
        <taxon>Bacillati</taxon>
        <taxon>Bacillota</taxon>
        <taxon>Bacilli</taxon>
        <taxon>Bacillales</taxon>
        <taxon>Bacillaceae</taxon>
        <taxon>Lentibacillus</taxon>
    </lineage>
</organism>
<dbReference type="Proteomes" id="UP000298484">
    <property type="component" value="Unassembled WGS sequence"/>
</dbReference>
<name>A0A4Y9ACW4_9BACI</name>
<protein>
    <submittedName>
        <fullName evidence="2">Uncharacterized protein</fullName>
    </submittedName>
</protein>
<dbReference type="AlphaFoldDB" id="A0A4Y9ACW4"/>
<keyword evidence="3" id="KW-1185">Reference proteome</keyword>
<proteinExistence type="predicted"/>
<feature type="compositionally biased region" description="Basic and acidic residues" evidence="1">
    <location>
        <begin position="43"/>
        <end position="67"/>
    </location>
</feature>
<sequence length="73" mass="8784">MSDHKKVIHVKDLVIKADNVHIEPQHRRPRRDPFFGRWMGSDWEEHKESSDKDERHYEESSEDKKDSGPSTWI</sequence>
<comment type="caution">
    <text evidence="2">The sequence shown here is derived from an EMBL/GenBank/DDBJ whole genome shotgun (WGS) entry which is preliminary data.</text>
</comment>
<reference evidence="2 3" key="1">
    <citation type="submission" date="2019-03" db="EMBL/GenBank/DDBJ databases">
        <title>Genome sequence of Lentibacillus salicampi ATCC BAA-719.</title>
        <authorList>
            <person name="Maclea K.S."/>
            <person name="Simoes Junior M."/>
        </authorList>
    </citation>
    <scope>NUCLEOTIDE SEQUENCE [LARGE SCALE GENOMIC DNA]</scope>
    <source>
        <strain evidence="2 3">ATCC BAA-719</strain>
    </source>
</reference>
<gene>
    <name evidence="2" type="ORF">E4U82_06615</name>
</gene>
<evidence type="ECO:0000313" key="2">
    <source>
        <dbReference type="EMBL" id="TFJ93626.1"/>
    </source>
</evidence>
<dbReference type="EMBL" id="SRHY01000005">
    <property type="protein sequence ID" value="TFJ93626.1"/>
    <property type="molecule type" value="Genomic_DNA"/>
</dbReference>
<evidence type="ECO:0000256" key="1">
    <source>
        <dbReference type="SAM" id="MobiDB-lite"/>
    </source>
</evidence>
<evidence type="ECO:0000313" key="3">
    <source>
        <dbReference type="Proteomes" id="UP000298484"/>
    </source>
</evidence>
<accession>A0A4Y9ACW4</accession>